<keyword evidence="1 2" id="KW-0378">Hydrolase</keyword>
<evidence type="ECO:0000259" key="3">
    <source>
        <dbReference type="SMART" id="SM00849"/>
    </source>
</evidence>
<dbReference type="InterPro" id="IPR036866">
    <property type="entry name" value="RibonucZ/Hydroxyglut_hydro"/>
</dbReference>
<gene>
    <name evidence="4" type="ORF">HTY61_05720</name>
</gene>
<dbReference type="SMART" id="SM00849">
    <property type="entry name" value="Lactamase_B"/>
    <property type="match status" value="1"/>
</dbReference>
<dbReference type="InterPro" id="IPR050114">
    <property type="entry name" value="UPF0173_UPF0282_UlaG_hydrolase"/>
</dbReference>
<comment type="similarity">
    <text evidence="2">Belongs to the UPF0173 family.</text>
</comment>
<name>A0A6N1VBR3_9HYPH</name>
<evidence type="ECO:0000256" key="1">
    <source>
        <dbReference type="ARBA" id="ARBA00022801"/>
    </source>
</evidence>
<dbReference type="AlphaFoldDB" id="A0A6N1VBR3"/>
<dbReference type="PANTHER" id="PTHR43546:SF3">
    <property type="entry name" value="UPF0173 METAL-DEPENDENT HYDROLASE MJ1163"/>
    <property type="match status" value="1"/>
</dbReference>
<dbReference type="Gene3D" id="3.60.15.10">
    <property type="entry name" value="Ribonuclease Z/Hydroxyacylglutathione hydrolase-like"/>
    <property type="match status" value="1"/>
</dbReference>
<feature type="domain" description="Metallo-beta-lactamase" evidence="3">
    <location>
        <begin position="7"/>
        <end position="199"/>
    </location>
</feature>
<dbReference type="KEGG" id="orm:HTY61_05720"/>
<dbReference type="PANTHER" id="PTHR43546">
    <property type="entry name" value="UPF0173 METAL-DEPENDENT HYDROLASE MJ1163-RELATED"/>
    <property type="match status" value="1"/>
</dbReference>
<dbReference type="Pfam" id="PF13483">
    <property type="entry name" value="Lactamase_B_3"/>
    <property type="match status" value="1"/>
</dbReference>
<evidence type="ECO:0000313" key="4">
    <source>
        <dbReference type="EMBL" id="QKV17993.1"/>
    </source>
</evidence>
<sequence>MKITWYGHSAFRVEAGDAQILIDPFLSGNPKWDGGWEEVADGVTHVLLTHGHDDHIGDAADIVKKTGAMLVANFEVCMYLVGQGVGEDRISPGNIGGTMDCGSFTTSFVRADHSSSSQTGGGNNVYLGNPAGLILHFRDGRSLYHMGDTDIFGDMALINELHKPEIGIVPIGDRFTMGGAVAAIACRRFFSFAKVIPCHFGTFPLIDSDAGMFLAAMEDDAGKVVVPEIGAAFDV</sequence>
<dbReference type="GO" id="GO:0016787">
    <property type="term" value="F:hydrolase activity"/>
    <property type="evidence" value="ECO:0007669"/>
    <property type="project" value="UniProtKB-UniRule"/>
</dbReference>
<accession>A0A6N1VBR3</accession>
<dbReference type="InterPro" id="IPR001279">
    <property type="entry name" value="Metallo-B-lactamas"/>
</dbReference>
<keyword evidence="5" id="KW-1185">Reference proteome</keyword>
<dbReference type="NCBIfam" id="NF001911">
    <property type="entry name" value="PRK00685.1"/>
    <property type="match status" value="1"/>
</dbReference>
<dbReference type="SUPFAM" id="SSF56281">
    <property type="entry name" value="Metallo-hydrolase/oxidoreductase"/>
    <property type="match status" value="1"/>
</dbReference>
<evidence type="ECO:0000313" key="5">
    <source>
        <dbReference type="Proteomes" id="UP000509367"/>
    </source>
</evidence>
<dbReference type="HAMAP" id="MF_00457">
    <property type="entry name" value="UPF0173"/>
    <property type="match status" value="1"/>
</dbReference>
<evidence type="ECO:0000256" key="2">
    <source>
        <dbReference type="HAMAP-Rule" id="MF_00457"/>
    </source>
</evidence>
<dbReference type="EMBL" id="CP054836">
    <property type="protein sequence ID" value="QKV17993.1"/>
    <property type="molecule type" value="Genomic_DNA"/>
</dbReference>
<dbReference type="CDD" id="cd06262">
    <property type="entry name" value="metallo-hydrolase-like_MBL-fold"/>
    <property type="match status" value="1"/>
</dbReference>
<protein>
    <recommendedName>
        <fullName evidence="2">UPF0173 metal-dependent hydrolase HTY61_05720</fullName>
    </recommendedName>
</protein>
<proteinExistence type="inferred from homology"/>
<dbReference type="Proteomes" id="UP000509367">
    <property type="component" value="Chromosome"/>
</dbReference>
<reference evidence="4 5" key="1">
    <citation type="submission" date="2020-06" db="EMBL/GenBank/DDBJ databases">
        <title>Oricola thermophila sp. nov. isolated from a tidal sediments.</title>
        <authorList>
            <person name="Kwon K.K."/>
            <person name="Yang S.-H."/>
            <person name="Park M.-J."/>
        </authorList>
    </citation>
    <scope>NUCLEOTIDE SEQUENCE [LARGE SCALE GENOMIC DNA]</scope>
    <source>
        <strain evidence="4 5">MEBiC13590</strain>
    </source>
</reference>
<dbReference type="RefSeq" id="WP_175275889.1">
    <property type="nucleotide sequence ID" value="NZ_CP054836.1"/>
</dbReference>
<dbReference type="InterPro" id="IPR022877">
    <property type="entry name" value="UPF0173"/>
</dbReference>
<organism evidence="4 5">
    <name type="scientific">Oricola thermophila</name>
    <dbReference type="NCBI Taxonomy" id="2742145"/>
    <lineage>
        <taxon>Bacteria</taxon>
        <taxon>Pseudomonadati</taxon>
        <taxon>Pseudomonadota</taxon>
        <taxon>Alphaproteobacteria</taxon>
        <taxon>Hyphomicrobiales</taxon>
        <taxon>Ahrensiaceae</taxon>
        <taxon>Oricola</taxon>
    </lineage>
</organism>